<evidence type="ECO:0000313" key="2">
    <source>
        <dbReference type="Proteomes" id="UP000009192"/>
    </source>
</evidence>
<dbReference type="InParanoid" id="A0A0Q9X3H5"/>
<dbReference type="EMBL" id="CH933807">
    <property type="protein sequence ID" value="KRG02576.1"/>
    <property type="molecule type" value="Genomic_DNA"/>
</dbReference>
<evidence type="ECO:0000313" key="1">
    <source>
        <dbReference type="EMBL" id="KRG02576.1"/>
    </source>
</evidence>
<dbReference type="AlphaFoldDB" id="A0A0Q9X3H5"/>
<sequence>MLRVTVIRATGKKVADNCTQKIKNKNRKLKSREMHE</sequence>
<accession>A0A0Q9X3H5</accession>
<dbReference type="Proteomes" id="UP000009192">
    <property type="component" value="Unassembled WGS sequence"/>
</dbReference>
<dbReference type="KEGG" id="dmo:Dmoj_GI26948"/>
<proteinExistence type="predicted"/>
<gene>
    <name evidence="1" type="primary">Dmoj\GI26948</name>
    <name evidence="1" type="ORF">Dmoj_GI26948</name>
</gene>
<protein>
    <submittedName>
        <fullName evidence="1">Uncharacterized protein</fullName>
    </submittedName>
</protein>
<keyword evidence="2" id="KW-1185">Reference proteome</keyword>
<reference evidence="1 2" key="1">
    <citation type="journal article" date="2007" name="Nature">
        <title>Evolution of genes and genomes on the Drosophila phylogeny.</title>
        <authorList>
            <consortium name="Drosophila 12 Genomes Consortium"/>
            <person name="Clark A.G."/>
            <person name="Eisen M.B."/>
            <person name="Smith D.R."/>
            <person name="Bergman C.M."/>
            <person name="Oliver B."/>
            <person name="Markow T.A."/>
            <person name="Kaufman T.C."/>
            <person name="Kellis M."/>
            <person name="Gelbart W."/>
            <person name="Iyer V.N."/>
            <person name="Pollard D.A."/>
            <person name="Sackton T.B."/>
            <person name="Larracuente A.M."/>
            <person name="Singh N.D."/>
            <person name="Abad J.P."/>
            <person name="Abt D.N."/>
            <person name="Adryan B."/>
            <person name="Aguade M."/>
            <person name="Akashi H."/>
            <person name="Anderson W.W."/>
            <person name="Aquadro C.F."/>
            <person name="Ardell D.H."/>
            <person name="Arguello R."/>
            <person name="Artieri C.G."/>
            <person name="Barbash D.A."/>
            <person name="Barker D."/>
            <person name="Barsanti P."/>
            <person name="Batterham P."/>
            <person name="Batzoglou S."/>
            <person name="Begun D."/>
            <person name="Bhutkar A."/>
            <person name="Blanco E."/>
            <person name="Bosak S.A."/>
            <person name="Bradley R.K."/>
            <person name="Brand A.D."/>
            <person name="Brent M.R."/>
            <person name="Brooks A.N."/>
            <person name="Brown R.H."/>
            <person name="Butlin R.K."/>
            <person name="Caggese C."/>
            <person name="Calvi B.R."/>
            <person name="Bernardo de Carvalho A."/>
            <person name="Caspi A."/>
            <person name="Castrezana S."/>
            <person name="Celniker S.E."/>
            <person name="Chang J.L."/>
            <person name="Chapple C."/>
            <person name="Chatterji S."/>
            <person name="Chinwalla A."/>
            <person name="Civetta A."/>
            <person name="Clifton S.W."/>
            <person name="Comeron J.M."/>
            <person name="Costello J.C."/>
            <person name="Coyne J.A."/>
            <person name="Daub J."/>
            <person name="David R.G."/>
            <person name="Delcher A.L."/>
            <person name="Delehaunty K."/>
            <person name="Do C.B."/>
            <person name="Ebling H."/>
            <person name="Edwards K."/>
            <person name="Eickbush T."/>
            <person name="Evans J.D."/>
            <person name="Filipski A."/>
            <person name="Findeiss S."/>
            <person name="Freyhult E."/>
            <person name="Fulton L."/>
            <person name="Fulton R."/>
            <person name="Garcia A.C."/>
            <person name="Gardiner A."/>
            <person name="Garfield D.A."/>
            <person name="Garvin B.E."/>
            <person name="Gibson G."/>
            <person name="Gilbert D."/>
            <person name="Gnerre S."/>
            <person name="Godfrey J."/>
            <person name="Good R."/>
            <person name="Gotea V."/>
            <person name="Gravely B."/>
            <person name="Greenberg A.J."/>
            <person name="Griffiths-Jones S."/>
            <person name="Gross S."/>
            <person name="Guigo R."/>
            <person name="Gustafson E.A."/>
            <person name="Haerty W."/>
            <person name="Hahn M.W."/>
            <person name="Halligan D.L."/>
            <person name="Halpern A.L."/>
            <person name="Halter G.M."/>
            <person name="Han M.V."/>
            <person name="Heger A."/>
            <person name="Hillier L."/>
            <person name="Hinrichs A.S."/>
            <person name="Holmes I."/>
            <person name="Hoskins R.A."/>
            <person name="Hubisz M.J."/>
            <person name="Hultmark D."/>
            <person name="Huntley M.A."/>
            <person name="Jaffe D.B."/>
            <person name="Jagadeeshan S."/>
            <person name="Jeck W.R."/>
            <person name="Johnson J."/>
            <person name="Jones C.D."/>
            <person name="Jordan W.C."/>
            <person name="Karpen G.H."/>
            <person name="Kataoka E."/>
            <person name="Keightley P.D."/>
            <person name="Kheradpour P."/>
            <person name="Kirkness E.F."/>
            <person name="Koerich L.B."/>
            <person name="Kristiansen K."/>
            <person name="Kudrna D."/>
            <person name="Kulathinal R.J."/>
            <person name="Kumar S."/>
            <person name="Kwok R."/>
            <person name="Lander E."/>
            <person name="Langley C.H."/>
            <person name="Lapoint R."/>
            <person name="Lazzaro B.P."/>
            <person name="Lee S.J."/>
            <person name="Levesque L."/>
            <person name="Li R."/>
            <person name="Lin C.F."/>
            <person name="Lin M.F."/>
            <person name="Lindblad-Toh K."/>
            <person name="Llopart A."/>
            <person name="Long M."/>
            <person name="Low L."/>
            <person name="Lozovsky E."/>
            <person name="Lu J."/>
            <person name="Luo M."/>
            <person name="Machado C.A."/>
            <person name="Makalowski W."/>
            <person name="Marzo M."/>
            <person name="Matsuda M."/>
            <person name="Matzkin L."/>
            <person name="McAllister B."/>
            <person name="McBride C.S."/>
            <person name="McKernan B."/>
            <person name="McKernan K."/>
            <person name="Mendez-Lago M."/>
            <person name="Minx P."/>
            <person name="Mollenhauer M.U."/>
            <person name="Montooth K."/>
            <person name="Mount S.M."/>
            <person name="Mu X."/>
            <person name="Myers E."/>
            <person name="Negre B."/>
            <person name="Newfeld S."/>
            <person name="Nielsen R."/>
            <person name="Noor M.A."/>
            <person name="O'Grady P."/>
            <person name="Pachter L."/>
            <person name="Papaceit M."/>
            <person name="Parisi M.J."/>
            <person name="Parisi M."/>
            <person name="Parts L."/>
            <person name="Pedersen J.S."/>
            <person name="Pesole G."/>
            <person name="Phillippy A.M."/>
            <person name="Ponting C.P."/>
            <person name="Pop M."/>
            <person name="Porcelli D."/>
            <person name="Powell J.R."/>
            <person name="Prohaska S."/>
            <person name="Pruitt K."/>
            <person name="Puig M."/>
            <person name="Quesneville H."/>
            <person name="Ram K.R."/>
            <person name="Rand D."/>
            <person name="Rasmussen M.D."/>
            <person name="Reed L.K."/>
            <person name="Reenan R."/>
            <person name="Reily A."/>
            <person name="Remington K.A."/>
            <person name="Rieger T.T."/>
            <person name="Ritchie M.G."/>
            <person name="Robin C."/>
            <person name="Rogers Y.H."/>
            <person name="Rohde C."/>
            <person name="Rozas J."/>
            <person name="Rubenfield M.J."/>
            <person name="Ruiz A."/>
            <person name="Russo S."/>
            <person name="Salzberg S.L."/>
            <person name="Sanchez-Gracia A."/>
            <person name="Saranga D.J."/>
            <person name="Sato H."/>
            <person name="Schaeffer S.W."/>
            <person name="Schatz M.C."/>
            <person name="Schlenke T."/>
            <person name="Schwartz R."/>
            <person name="Segarra C."/>
            <person name="Singh R.S."/>
            <person name="Sirot L."/>
            <person name="Sirota M."/>
            <person name="Sisneros N.B."/>
            <person name="Smith C.D."/>
            <person name="Smith T.F."/>
            <person name="Spieth J."/>
            <person name="Stage D.E."/>
            <person name="Stark A."/>
            <person name="Stephan W."/>
            <person name="Strausberg R.L."/>
            <person name="Strempel S."/>
            <person name="Sturgill D."/>
            <person name="Sutton G."/>
            <person name="Sutton G.G."/>
            <person name="Tao W."/>
            <person name="Teichmann S."/>
            <person name="Tobari Y.N."/>
            <person name="Tomimura Y."/>
            <person name="Tsolas J.M."/>
            <person name="Valente V.L."/>
            <person name="Venter E."/>
            <person name="Venter J.C."/>
            <person name="Vicario S."/>
            <person name="Vieira F.G."/>
            <person name="Vilella A.J."/>
            <person name="Villasante A."/>
            <person name="Walenz B."/>
            <person name="Wang J."/>
            <person name="Wasserman M."/>
            <person name="Watts T."/>
            <person name="Wilson D."/>
            <person name="Wilson R.K."/>
            <person name="Wing R.A."/>
            <person name="Wolfner M.F."/>
            <person name="Wong A."/>
            <person name="Wong G.K."/>
            <person name="Wu C.I."/>
            <person name="Wu G."/>
            <person name="Yamamoto D."/>
            <person name="Yang H.P."/>
            <person name="Yang S.P."/>
            <person name="Yorke J.A."/>
            <person name="Yoshida K."/>
            <person name="Zdobnov E."/>
            <person name="Zhang P."/>
            <person name="Zhang Y."/>
            <person name="Zimin A.V."/>
            <person name="Baldwin J."/>
            <person name="Abdouelleil A."/>
            <person name="Abdulkadir J."/>
            <person name="Abebe A."/>
            <person name="Abera B."/>
            <person name="Abreu J."/>
            <person name="Acer S.C."/>
            <person name="Aftuck L."/>
            <person name="Alexander A."/>
            <person name="An P."/>
            <person name="Anderson E."/>
            <person name="Anderson S."/>
            <person name="Arachi H."/>
            <person name="Azer M."/>
            <person name="Bachantsang P."/>
            <person name="Barry A."/>
            <person name="Bayul T."/>
            <person name="Berlin A."/>
            <person name="Bessette D."/>
            <person name="Bloom T."/>
            <person name="Blye J."/>
            <person name="Boguslavskiy L."/>
            <person name="Bonnet C."/>
            <person name="Boukhgalter B."/>
            <person name="Bourzgui I."/>
            <person name="Brown A."/>
            <person name="Cahill P."/>
            <person name="Channer S."/>
            <person name="Cheshatsang Y."/>
            <person name="Chuda L."/>
            <person name="Citroen M."/>
            <person name="Collymore A."/>
            <person name="Cooke P."/>
            <person name="Costello M."/>
            <person name="D'Aco K."/>
            <person name="Daza R."/>
            <person name="De Haan G."/>
            <person name="DeGray S."/>
            <person name="DeMaso C."/>
            <person name="Dhargay N."/>
            <person name="Dooley K."/>
            <person name="Dooley E."/>
            <person name="Doricent M."/>
            <person name="Dorje P."/>
            <person name="Dorjee K."/>
            <person name="Dupes A."/>
            <person name="Elong R."/>
            <person name="Falk J."/>
            <person name="Farina A."/>
            <person name="Faro S."/>
            <person name="Ferguson D."/>
            <person name="Fisher S."/>
            <person name="Foley C.D."/>
            <person name="Franke A."/>
            <person name="Friedrich D."/>
            <person name="Gadbois L."/>
            <person name="Gearin G."/>
            <person name="Gearin C.R."/>
            <person name="Giannoukos G."/>
            <person name="Goode T."/>
            <person name="Graham J."/>
            <person name="Grandbois E."/>
            <person name="Grewal S."/>
            <person name="Gyaltsen K."/>
            <person name="Hafez N."/>
            <person name="Hagos B."/>
            <person name="Hall J."/>
            <person name="Henson C."/>
            <person name="Hollinger A."/>
            <person name="Honan T."/>
            <person name="Huard M.D."/>
            <person name="Hughes L."/>
            <person name="Hurhula B."/>
            <person name="Husby M.E."/>
            <person name="Kamat A."/>
            <person name="Kanga B."/>
            <person name="Kashin S."/>
            <person name="Khazanovich D."/>
            <person name="Kisner P."/>
            <person name="Lance K."/>
            <person name="Lara M."/>
            <person name="Lee W."/>
            <person name="Lennon N."/>
            <person name="Letendre F."/>
            <person name="LeVine R."/>
            <person name="Lipovsky A."/>
            <person name="Liu X."/>
            <person name="Liu J."/>
            <person name="Liu S."/>
            <person name="Lokyitsang T."/>
            <person name="Lokyitsang Y."/>
            <person name="Lubonja R."/>
            <person name="Lui A."/>
            <person name="MacDonald P."/>
            <person name="Magnisalis V."/>
            <person name="Maru K."/>
            <person name="Matthews C."/>
            <person name="McCusker W."/>
            <person name="McDonough S."/>
            <person name="Mehta T."/>
            <person name="Meldrim J."/>
            <person name="Meneus L."/>
            <person name="Mihai O."/>
            <person name="Mihalev A."/>
            <person name="Mihova T."/>
            <person name="Mittelman R."/>
            <person name="Mlenga V."/>
            <person name="Montmayeur A."/>
            <person name="Mulrain L."/>
            <person name="Navidi A."/>
            <person name="Naylor J."/>
            <person name="Negash T."/>
            <person name="Nguyen T."/>
            <person name="Nguyen N."/>
            <person name="Nicol R."/>
            <person name="Norbu C."/>
            <person name="Norbu N."/>
            <person name="Novod N."/>
            <person name="O'Neill B."/>
            <person name="Osman S."/>
            <person name="Markiewicz E."/>
            <person name="Oyono O.L."/>
            <person name="Patti C."/>
            <person name="Phunkhang P."/>
            <person name="Pierre F."/>
            <person name="Priest M."/>
            <person name="Raghuraman S."/>
            <person name="Rege F."/>
            <person name="Reyes R."/>
            <person name="Rise C."/>
            <person name="Rogov P."/>
            <person name="Ross K."/>
            <person name="Ryan E."/>
            <person name="Settipalli S."/>
            <person name="Shea T."/>
            <person name="Sherpa N."/>
            <person name="Shi L."/>
            <person name="Shih D."/>
            <person name="Sparrow T."/>
            <person name="Spaulding J."/>
            <person name="Stalker J."/>
            <person name="Stange-Thomann N."/>
            <person name="Stavropoulos S."/>
            <person name="Stone C."/>
            <person name="Strader C."/>
            <person name="Tesfaye S."/>
            <person name="Thomson T."/>
            <person name="Thoulutsang Y."/>
            <person name="Thoulutsang D."/>
            <person name="Topham K."/>
            <person name="Topping I."/>
            <person name="Tsamla T."/>
            <person name="Vassiliev H."/>
            <person name="Vo A."/>
            <person name="Wangchuk T."/>
            <person name="Wangdi T."/>
            <person name="Weiand M."/>
            <person name="Wilkinson J."/>
            <person name="Wilson A."/>
            <person name="Yadav S."/>
            <person name="Young G."/>
            <person name="Yu Q."/>
            <person name="Zembek L."/>
            <person name="Zhong D."/>
            <person name="Zimmer A."/>
            <person name="Zwirko Z."/>
            <person name="Jaffe D.B."/>
            <person name="Alvarez P."/>
            <person name="Brockman W."/>
            <person name="Butler J."/>
            <person name="Chin C."/>
            <person name="Gnerre S."/>
            <person name="Grabherr M."/>
            <person name="Kleber M."/>
            <person name="Mauceli E."/>
            <person name="MacCallum I."/>
        </authorList>
    </citation>
    <scope>NUCLEOTIDE SEQUENCE [LARGE SCALE GENOMIC DNA]</scope>
    <source>
        <strain evidence="2">Tucson 15081-1352.22</strain>
    </source>
</reference>
<name>A0A0Q9X3H5_DROMO</name>
<organism evidence="1 2">
    <name type="scientific">Drosophila mojavensis</name>
    <name type="common">Fruit fly</name>
    <dbReference type="NCBI Taxonomy" id="7230"/>
    <lineage>
        <taxon>Eukaryota</taxon>
        <taxon>Metazoa</taxon>
        <taxon>Ecdysozoa</taxon>
        <taxon>Arthropoda</taxon>
        <taxon>Hexapoda</taxon>
        <taxon>Insecta</taxon>
        <taxon>Pterygota</taxon>
        <taxon>Neoptera</taxon>
        <taxon>Endopterygota</taxon>
        <taxon>Diptera</taxon>
        <taxon>Brachycera</taxon>
        <taxon>Muscomorpha</taxon>
        <taxon>Ephydroidea</taxon>
        <taxon>Drosophilidae</taxon>
        <taxon>Drosophila</taxon>
    </lineage>
</organism>